<dbReference type="PRINTS" id="PR01032">
    <property type="entry name" value="PHAGEIV"/>
</dbReference>
<evidence type="ECO:0000256" key="1">
    <source>
        <dbReference type="RuleBase" id="RU004003"/>
    </source>
</evidence>
<feature type="domain" description="BON" evidence="5">
    <location>
        <begin position="141"/>
        <end position="198"/>
    </location>
</feature>
<protein>
    <submittedName>
        <fullName evidence="6">BON domain-containing protein</fullName>
    </submittedName>
</protein>
<dbReference type="PROSITE" id="PS00875">
    <property type="entry name" value="T2SP_D"/>
    <property type="match status" value="1"/>
</dbReference>
<sequence length="483" mass="51690">MIKLRKQRYFLPVLSLLLAVALVSPAMAGIPLEVGLFKSTLLKLNKKMVLVTLANTRKSDQEKDADIVAKSDKIDLERRRSQDSGPSNTNKFVTLDVLSPYDLKLDGIMIGNTSMIIWTKDDKDEKPVATFYDVKVTGDRSAIEAQLKEMAPNDAINVQFANDTVILTGSVANDQTRLKAENTAKAFATKVLNHIVIDNPQQVLLQVKVAQMDKTALKNMGVSFMIKGSKGEGFSNLIGAPSGSASSGSSSSSSSGGISGTASGLGSFNPLDAYQIGAAYFPGGVGAVLQALATKGYAKILAEPNMLVKSGQEGNFLAGSKIPYSVLLSSGGTTTTTIVFQDVGVKLKFKPEVLENGLISLKLDPAEVSSLSGTLAVNGYPIIDTRTLQTSVELKDGESLVLAGLLQEEAIKTMSKIPLLGDIPILGALFRSTQDSTTEKELVFFITPKIVKPLAPGVRPELPTDRKLTPEQERELKWMPLGE</sequence>
<dbReference type="PANTHER" id="PTHR30332:SF17">
    <property type="entry name" value="TYPE IV PILIATION SYSTEM PROTEIN DR_0774-RELATED"/>
    <property type="match status" value="1"/>
</dbReference>
<evidence type="ECO:0000313" key="6">
    <source>
        <dbReference type="EMBL" id="KAB0666537.1"/>
    </source>
</evidence>
<evidence type="ECO:0000256" key="2">
    <source>
        <dbReference type="SAM" id="MobiDB-lite"/>
    </source>
</evidence>
<feature type="chain" id="PRO_5029442870" evidence="3">
    <location>
        <begin position="29"/>
        <end position="483"/>
    </location>
</feature>
<dbReference type="Pfam" id="PF04972">
    <property type="entry name" value="BON"/>
    <property type="match status" value="1"/>
</dbReference>
<accession>A0A7J4ZTJ6</accession>
<keyword evidence="3" id="KW-0732">Signal</keyword>
<proteinExistence type="inferred from homology"/>
<name>A0A7J4ZTJ6_9BACT</name>
<evidence type="ECO:0000259" key="4">
    <source>
        <dbReference type="Pfam" id="PF00263"/>
    </source>
</evidence>
<comment type="caution">
    <text evidence="6">The sequence shown here is derived from an EMBL/GenBank/DDBJ whole genome shotgun (WGS) entry which is preliminary data.</text>
</comment>
<gene>
    <name evidence="6" type="ORF">F6V25_03715</name>
</gene>
<dbReference type="InterPro" id="IPR004845">
    <property type="entry name" value="T2SS_GspD_CS"/>
</dbReference>
<feature type="domain" description="Type II/III secretion system secretin-like" evidence="4">
    <location>
        <begin position="291"/>
        <end position="452"/>
    </location>
</feature>
<evidence type="ECO:0000256" key="3">
    <source>
        <dbReference type="SAM" id="SignalP"/>
    </source>
</evidence>
<dbReference type="EMBL" id="VZQZ01000002">
    <property type="protein sequence ID" value="KAB0666537.1"/>
    <property type="molecule type" value="Genomic_DNA"/>
</dbReference>
<evidence type="ECO:0000259" key="5">
    <source>
        <dbReference type="Pfam" id="PF04972"/>
    </source>
</evidence>
<dbReference type="GO" id="GO:0009306">
    <property type="term" value="P:protein secretion"/>
    <property type="evidence" value="ECO:0007669"/>
    <property type="project" value="InterPro"/>
</dbReference>
<feature type="compositionally biased region" description="Basic and acidic residues" evidence="2">
    <location>
        <begin position="462"/>
        <end position="477"/>
    </location>
</feature>
<dbReference type="Proteomes" id="UP000420562">
    <property type="component" value="Unassembled WGS sequence"/>
</dbReference>
<keyword evidence="7" id="KW-1185">Reference proteome</keyword>
<dbReference type="InterPro" id="IPR001775">
    <property type="entry name" value="GspD/PilQ"/>
</dbReference>
<evidence type="ECO:0000313" key="7">
    <source>
        <dbReference type="Proteomes" id="UP000420562"/>
    </source>
</evidence>
<dbReference type="PANTHER" id="PTHR30332">
    <property type="entry name" value="PROBABLE GENERAL SECRETION PATHWAY PROTEIN D"/>
    <property type="match status" value="1"/>
</dbReference>
<dbReference type="Pfam" id="PF00263">
    <property type="entry name" value="Secretin"/>
    <property type="match status" value="1"/>
</dbReference>
<feature type="signal peptide" evidence="3">
    <location>
        <begin position="1"/>
        <end position="28"/>
    </location>
</feature>
<dbReference type="InterPro" id="IPR050810">
    <property type="entry name" value="Bact_Secretion_Sys_Channel"/>
</dbReference>
<dbReference type="InterPro" id="IPR007055">
    <property type="entry name" value="BON_dom"/>
</dbReference>
<feature type="region of interest" description="Disordered" evidence="2">
    <location>
        <begin position="460"/>
        <end position="483"/>
    </location>
</feature>
<dbReference type="AlphaFoldDB" id="A0A7J4ZTJ6"/>
<comment type="similarity">
    <text evidence="1">Belongs to the bacterial secretin family.</text>
</comment>
<dbReference type="PRINTS" id="PR00811">
    <property type="entry name" value="BCTERIALGSPD"/>
</dbReference>
<reference evidence="6 7" key="1">
    <citation type="submission" date="2019-09" db="EMBL/GenBank/DDBJ databases">
        <title>Geobacter sp. Red96, a novel strain isolated from paddy soil.</title>
        <authorList>
            <person name="Xu Z."/>
            <person name="Masuda Y."/>
            <person name="Itoh H."/>
            <person name="Senoo K."/>
        </authorList>
    </citation>
    <scope>NUCLEOTIDE SEQUENCE [LARGE SCALE GENOMIC DNA]</scope>
    <source>
        <strain evidence="6 7">Red96</strain>
    </source>
</reference>
<dbReference type="InterPro" id="IPR004846">
    <property type="entry name" value="T2SS/T3SS_dom"/>
</dbReference>
<dbReference type="GO" id="GO:0015627">
    <property type="term" value="C:type II protein secretion system complex"/>
    <property type="evidence" value="ECO:0007669"/>
    <property type="project" value="TreeGrafter"/>
</dbReference>
<organism evidence="6 7">
    <name type="scientific">Oryzomonas japonica</name>
    <dbReference type="NCBI Taxonomy" id="2603858"/>
    <lineage>
        <taxon>Bacteria</taxon>
        <taxon>Pseudomonadati</taxon>
        <taxon>Thermodesulfobacteriota</taxon>
        <taxon>Desulfuromonadia</taxon>
        <taxon>Geobacterales</taxon>
        <taxon>Geobacteraceae</taxon>
        <taxon>Oryzomonas</taxon>
    </lineage>
</organism>